<reference evidence="11 12" key="1">
    <citation type="submission" date="2018-03" db="EMBL/GenBank/DDBJ databases">
        <title>The draft genome of Mesorhizobium soli JCM 19897.</title>
        <authorList>
            <person name="Li L."/>
            <person name="Liu L."/>
            <person name="Liang L."/>
            <person name="Wang T."/>
            <person name="Zhang X."/>
        </authorList>
    </citation>
    <scope>NUCLEOTIDE SEQUENCE [LARGE SCALE GENOMIC DNA]</scope>
    <source>
        <strain evidence="11 12">JCM 19897</strain>
    </source>
</reference>
<feature type="transmembrane region" description="Helical" evidence="9">
    <location>
        <begin position="20"/>
        <end position="44"/>
    </location>
</feature>
<keyword evidence="8 9" id="KW-0472">Membrane</keyword>
<evidence type="ECO:0000256" key="6">
    <source>
        <dbReference type="ARBA" id="ARBA00022970"/>
    </source>
</evidence>
<keyword evidence="3 9" id="KW-0813">Transport</keyword>
<dbReference type="OrthoDB" id="9814550at2"/>
<dbReference type="NCBIfam" id="TIGR01726">
    <property type="entry name" value="HEQRo_perm_3TM"/>
    <property type="match status" value="1"/>
</dbReference>
<evidence type="ECO:0000256" key="1">
    <source>
        <dbReference type="ARBA" id="ARBA00004429"/>
    </source>
</evidence>
<dbReference type="GO" id="GO:0043190">
    <property type="term" value="C:ATP-binding cassette (ABC) transporter complex"/>
    <property type="evidence" value="ECO:0007669"/>
    <property type="project" value="InterPro"/>
</dbReference>
<feature type="transmembrane region" description="Helical" evidence="9">
    <location>
        <begin position="56"/>
        <end position="76"/>
    </location>
</feature>
<feature type="transmembrane region" description="Helical" evidence="9">
    <location>
        <begin position="88"/>
        <end position="109"/>
    </location>
</feature>
<dbReference type="SUPFAM" id="SSF161098">
    <property type="entry name" value="MetI-like"/>
    <property type="match status" value="1"/>
</dbReference>
<dbReference type="InterPro" id="IPR010065">
    <property type="entry name" value="AA_ABC_transptr_permease_3TM"/>
</dbReference>
<evidence type="ECO:0000256" key="4">
    <source>
        <dbReference type="ARBA" id="ARBA00022475"/>
    </source>
</evidence>
<feature type="domain" description="ABC transmembrane type-1" evidence="10">
    <location>
        <begin position="20"/>
        <end position="210"/>
    </location>
</feature>
<evidence type="ECO:0000256" key="5">
    <source>
        <dbReference type="ARBA" id="ARBA00022692"/>
    </source>
</evidence>
<comment type="caution">
    <text evidence="11">The sequence shown here is derived from an EMBL/GenBank/DDBJ whole genome shotgun (WGS) entry which is preliminary data.</text>
</comment>
<evidence type="ECO:0000256" key="9">
    <source>
        <dbReference type="RuleBase" id="RU363032"/>
    </source>
</evidence>
<evidence type="ECO:0000256" key="3">
    <source>
        <dbReference type="ARBA" id="ARBA00022448"/>
    </source>
</evidence>
<dbReference type="Gene3D" id="1.10.3720.10">
    <property type="entry name" value="MetI-like"/>
    <property type="match status" value="1"/>
</dbReference>
<dbReference type="InterPro" id="IPR043429">
    <property type="entry name" value="ArtM/GltK/GlnP/TcyL/YhdX-like"/>
</dbReference>
<protein>
    <submittedName>
        <fullName evidence="11">Amino acid ABC transporter permease</fullName>
    </submittedName>
</protein>
<accession>A0A2P7S958</accession>
<dbReference type="Pfam" id="PF00528">
    <property type="entry name" value="BPD_transp_1"/>
    <property type="match status" value="1"/>
</dbReference>
<evidence type="ECO:0000313" key="12">
    <source>
        <dbReference type="Proteomes" id="UP000240653"/>
    </source>
</evidence>
<evidence type="ECO:0000256" key="7">
    <source>
        <dbReference type="ARBA" id="ARBA00022989"/>
    </source>
</evidence>
<dbReference type="RefSeq" id="WP_106725379.1">
    <property type="nucleotide sequence ID" value="NZ_PXYL01000009.1"/>
</dbReference>
<dbReference type="AlphaFoldDB" id="A0A2P7S958"/>
<keyword evidence="4" id="KW-1003">Cell membrane</keyword>
<keyword evidence="5 9" id="KW-0812">Transmembrane</keyword>
<dbReference type="InterPro" id="IPR000515">
    <property type="entry name" value="MetI-like"/>
</dbReference>
<evidence type="ECO:0000313" key="11">
    <source>
        <dbReference type="EMBL" id="PSJ58845.1"/>
    </source>
</evidence>
<proteinExistence type="inferred from homology"/>
<gene>
    <name evidence="11" type="ORF">C7I85_17925</name>
</gene>
<sequence>MFDFNLFTTAIFGWPLAKGALLTLVLSVSVMAVSLVVATFFGLAAGSGKKPMRWLIGSYVWLFRGAPALLILLFVWNGLPQLSPVFRATWFTPFVAAFLALMLIQVAYLTEILRSAFAAVGKGQREGAAALGLHRWHTFILITLPQALRIAVPSLVNEFISLLKATSLATVISLKELMTVTQFAIATSFRFLEWYGAALVYYMLMVSVLTFAQSRIEAVLSRGHR</sequence>
<comment type="subcellular location">
    <subcellularLocation>
        <location evidence="1">Cell inner membrane</location>
        <topology evidence="1">Multi-pass membrane protein</topology>
    </subcellularLocation>
    <subcellularLocation>
        <location evidence="9">Cell membrane</location>
        <topology evidence="9">Multi-pass membrane protein</topology>
    </subcellularLocation>
</comment>
<comment type="similarity">
    <text evidence="2">Belongs to the binding-protein-dependent transport system permease family. HisMQ subfamily.</text>
</comment>
<dbReference type="InterPro" id="IPR035906">
    <property type="entry name" value="MetI-like_sf"/>
</dbReference>
<dbReference type="CDD" id="cd06261">
    <property type="entry name" value="TM_PBP2"/>
    <property type="match status" value="1"/>
</dbReference>
<evidence type="ECO:0000256" key="8">
    <source>
        <dbReference type="ARBA" id="ARBA00023136"/>
    </source>
</evidence>
<dbReference type="PANTHER" id="PTHR30614">
    <property type="entry name" value="MEMBRANE COMPONENT OF AMINO ACID ABC TRANSPORTER"/>
    <property type="match status" value="1"/>
</dbReference>
<dbReference type="Proteomes" id="UP000240653">
    <property type="component" value="Unassembled WGS sequence"/>
</dbReference>
<name>A0A2P7S958_9HYPH</name>
<evidence type="ECO:0000259" key="10">
    <source>
        <dbReference type="PROSITE" id="PS50928"/>
    </source>
</evidence>
<dbReference type="GO" id="GO:0022857">
    <property type="term" value="F:transmembrane transporter activity"/>
    <property type="evidence" value="ECO:0007669"/>
    <property type="project" value="InterPro"/>
</dbReference>
<keyword evidence="7 9" id="KW-1133">Transmembrane helix</keyword>
<dbReference type="EMBL" id="PXYL01000009">
    <property type="protein sequence ID" value="PSJ58845.1"/>
    <property type="molecule type" value="Genomic_DNA"/>
</dbReference>
<feature type="transmembrane region" description="Helical" evidence="9">
    <location>
        <begin position="194"/>
        <end position="212"/>
    </location>
</feature>
<keyword evidence="12" id="KW-1185">Reference proteome</keyword>
<dbReference type="PROSITE" id="PS50928">
    <property type="entry name" value="ABC_TM1"/>
    <property type="match status" value="1"/>
</dbReference>
<dbReference type="GO" id="GO:0006865">
    <property type="term" value="P:amino acid transport"/>
    <property type="evidence" value="ECO:0007669"/>
    <property type="project" value="UniProtKB-KW"/>
</dbReference>
<keyword evidence="6" id="KW-0029">Amino-acid transport</keyword>
<organism evidence="11 12">
    <name type="scientific">Pseudaminobacter soli</name>
    <name type="common">ex Li et al. 2025</name>
    <dbReference type="NCBI Taxonomy" id="1295366"/>
    <lineage>
        <taxon>Bacteria</taxon>
        <taxon>Pseudomonadati</taxon>
        <taxon>Pseudomonadota</taxon>
        <taxon>Alphaproteobacteria</taxon>
        <taxon>Hyphomicrobiales</taxon>
        <taxon>Phyllobacteriaceae</taxon>
        <taxon>Pseudaminobacter</taxon>
    </lineage>
</organism>
<evidence type="ECO:0000256" key="2">
    <source>
        <dbReference type="ARBA" id="ARBA00010072"/>
    </source>
</evidence>
<dbReference type="PANTHER" id="PTHR30614:SF0">
    <property type="entry name" value="L-CYSTINE TRANSPORT SYSTEM PERMEASE PROTEIN TCYL"/>
    <property type="match status" value="1"/>
</dbReference>